<dbReference type="OrthoDB" id="288942at2759"/>
<reference evidence="2" key="1">
    <citation type="journal article" date="2020" name="Stud. Mycol.">
        <title>101 Dothideomycetes genomes: a test case for predicting lifestyles and emergence of pathogens.</title>
        <authorList>
            <person name="Haridas S."/>
            <person name="Albert R."/>
            <person name="Binder M."/>
            <person name="Bloem J."/>
            <person name="Labutti K."/>
            <person name="Salamov A."/>
            <person name="Andreopoulos B."/>
            <person name="Baker S."/>
            <person name="Barry K."/>
            <person name="Bills G."/>
            <person name="Bluhm B."/>
            <person name="Cannon C."/>
            <person name="Castanera R."/>
            <person name="Culley D."/>
            <person name="Daum C."/>
            <person name="Ezra D."/>
            <person name="Gonzalez J."/>
            <person name="Henrissat B."/>
            <person name="Kuo A."/>
            <person name="Liang C."/>
            <person name="Lipzen A."/>
            <person name="Lutzoni F."/>
            <person name="Magnuson J."/>
            <person name="Mondo S."/>
            <person name="Nolan M."/>
            <person name="Ohm R."/>
            <person name="Pangilinan J."/>
            <person name="Park H.-J."/>
            <person name="Ramirez L."/>
            <person name="Alfaro M."/>
            <person name="Sun H."/>
            <person name="Tritt A."/>
            <person name="Yoshinaga Y."/>
            <person name="Zwiers L.-H."/>
            <person name="Turgeon B."/>
            <person name="Goodwin S."/>
            <person name="Spatafora J."/>
            <person name="Crous P."/>
            <person name="Grigoriev I."/>
        </authorList>
    </citation>
    <scope>NUCLEOTIDE SEQUENCE</scope>
    <source>
        <strain evidence="2">CBS 122367</strain>
    </source>
</reference>
<name>A0A6G1ITT8_9PLEO</name>
<gene>
    <name evidence="2" type="ORF">K458DRAFT_392082</name>
</gene>
<accession>A0A6G1ITT8</accession>
<protein>
    <submittedName>
        <fullName evidence="2">Uncharacterized protein</fullName>
    </submittedName>
</protein>
<dbReference type="Proteomes" id="UP000799291">
    <property type="component" value="Unassembled WGS sequence"/>
</dbReference>
<organism evidence="2 3">
    <name type="scientific">Lentithecium fluviatile CBS 122367</name>
    <dbReference type="NCBI Taxonomy" id="1168545"/>
    <lineage>
        <taxon>Eukaryota</taxon>
        <taxon>Fungi</taxon>
        <taxon>Dikarya</taxon>
        <taxon>Ascomycota</taxon>
        <taxon>Pezizomycotina</taxon>
        <taxon>Dothideomycetes</taxon>
        <taxon>Pleosporomycetidae</taxon>
        <taxon>Pleosporales</taxon>
        <taxon>Massarineae</taxon>
        <taxon>Lentitheciaceae</taxon>
        <taxon>Lentithecium</taxon>
    </lineage>
</organism>
<evidence type="ECO:0000313" key="2">
    <source>
        <dbReference type="EMBL" id="KAF2681289.1"/>
    </source>
</evidence>
<proteinExistence type="predicted"/>
<feature type="region of interest" description="Disordered" evidence="1">
    <location>
        <begin position="1"/>
        <end position="31"/>
    </location>
</feature>
<evidence type="ECO:0000313" key="3">
    <source>
        <dbReference type="Proteomes" id="UP000799291"/>
    </source>
</evidence>
<dbReference type="AlphaFoldDB" id="A0A6G1ITT8"/>
<sequence>MDEFRARLRGRLNSPRNRPPVPPKPVSPPVPNIPINTDDALDQAQSPLFSAIPPEIRNQIFRLALKEYVDPEKPYDTQTYWKRPGVEGPTRIDTALMRTCKRVWGETRVLPGKEFEPIFYFGQKSRAPTEYVYIPYTHTVYGHPIMRHNRDEVLGSIKHIHIFPQMYALRTGLDRLFDASRPNLAPSRMTLTFRYTDWWNWEINEPIHPFLPNRFIEMRHIVLPPCINTLTVEFEHTESKVNQLDSVVGEMFRRRDWWCWRRSDGRKLVVRGENAKEEGAVKMWKWEGPTMFKEGHTQVMRRYPHHGQGDSMGYVVKVLTWELEKEN</sequence>
<evidence type="ECO:0000256" key="1">
    <source>
        <dbReference type="SAM" id="MobiDB-lite"/>
    </source>
</evidence>
<dbReference type="EMBL" id="MU005592">
    <property type="protein sequence ID" value="KAF2681289.1"/>
    <property type="molecule type" value="Genomic_DNA"/>
</dbReference>
<feature type="compositionally biased region" description="Pro residues" evidence="1">
    <location>
        <begin position="17"/>
        <end position="31"/>
    </location>
</feature>
<keyword evidence="3" id="KW-1185">Reference proteome</keyword>